<reference evidence="3" key="1">
    <citation type="submission" date="2023-06" db="EMBL/GenBank/DDBJ databases">
        <title>Genome-scale phylogeny and comparative genomics of the fungal order Sordariales.</title>
        <authorList>
            <consortium name="Lawrence Berkeley National Laboratory"/>
            <person name="Hensen N."/>
            <person name="Bonometti L."/>
            <person name="Westerberg I."/>
            <person name="Brannstrom I.O."/>
            <person name="Guillou S."/>
            <person name="Cros-Aarteil S."/>
            <person name="Calhoun S."/>
            <person name="Haridas S."/>
            <person name="Kuo A."/>
            <person name="Mondo S."/>
            <person name="Pangilinan J."/>
            <person name="Riley R."/>
            <person name="LaButti K."/>
            <person name="Andreopoulos B."/>
            <person name="Lipzen A."/>
            <person name="Chen C."/>
            <person name="Yanf M."/>
            <person name="Daum C."/>
            <person name="Ng V."/>
            <person name="Clum A."/>
            <person name="Steindorff A."/>
            <person name="Ohm R."/>
            <person name="Martin F."/>
            <person name="Silar P."/>
            <person name="Natvig D."/>
            <person name="Lalanne C."/>
            <person name="Gautier V."/>
            <person name="Ament-velasquez S.L."/>
            <person name="Kruys A."/>
            <person name="Hutchinson M.I."/>
            <person name="Powell A.J."/>
            <person name="Barry K."/>
            <person name="Miller A.N."/>
            <person name="Grigoriev I.V."/>
            <person name="Debuchy R."/>
            <person name="Gladieux P."/>
            <person name="Thoren M.H."/>
            <person name="Johannesson H."/>
        </authorList>
    </citation>
    <scope>NUCLEOTIDE SEQUENCE</scope>
    <source>
        <strain evidence="3">SMH3187-1</strain>
    </source>
</reference>
<protein>
    <submittedName>
        <fullName evidence="3">Uncharacterized protein</fullName>
    </submittedName>
</protein>
<feature type="compositionally biased region" description="Polar residues" evidence="2">
    <location>
        <begin position="197"/>
        <end position="239"/>
    </location>
</feature>
<sequence length="239" mass="26731">MATTKTRDPTCGTSRGSTHAASPIPITPTKATSARILSEDRTTRRRKYTIFWPGREDETEVVPAPDILKYVTMGYFRAFRVGVEAARSQRRTLEKLEEENRRDTEKTKMAAREKVKESLGLKQAVVGEGVDVESSSDSDIGYYLKPKGSIKKTPRVIDRRQERDKGRRSTRKHDIKKKRKAPATAQSKKRGWYSGDKSLNTLAPEQSPYTKKTTRLSLGNKGTNLLEDSTGNPDSTGGP</sequence>
<proteinExistence type="predicted"/>
<dbReference type="EMBL" id="JAUKUD010000004">
    <property type="protein sequence ID" value="KAK0746938.1"/>
    <property type="molecule type" value="Genomic_DNA"/>
</dbReference>
<dbReference type="Proteomes" id="UP001172155">
    <property type="component" value="Unassembled WGS sequence"/>
</dbReference>
<feature type="region of interest" description="Disordered" evidence="2">
    <location>
        <begin position="133"/>
        <end position="239"/>
    </location>
</feature>
<feature type="compositionally biased region" description="Basic residues" evidence="2">
    <location>
        <begin position="168"/>
        <end position="191"/>
    </location>
</feature>
<keyword evidence="4" id="KW-1185">Reference proteome</keyword>
<feature type="compositionally biased region" description="Basic and acidic residues" evidence="2">
    <location>
        <begin position="155"/>
        <end position="167"/>
    </location>
</feature>
<evidence type="ECO:0000256" key="1">
    <source>
        <dbReference type="SAM" id="Coils"/>
    </source>
</evidence>
<evidence type="ECO:0000313" key="4">
    <source>
        <dbReference type="Proteomes" id="UP001172155"/>
    </source>
</evidence>
<feature type="compositionally biased region" description="Polar residues" evidence="2">
    <location>
        <begin position="11"/>
        <end position="20"/>
    </location>
</feature>
<name>A0AA40K5Q6_9PEZI</name>
<feature type="coiled-coil region" evidence="1">
    <location>
        <begin position="86"/>
        <end position="113"/>
    </location>
</feature>
<dbReference type="AlphaFoldDB" id="A0AA40K5Q6"/>
<accession>A0AA40K5Q6</accession>
<keyword evidence="1" id="KW-0175">Coiled coil</keyword>
<evidence type="ECO:0000313" key="3">
    <source>
        <dbReference type="EMBL" id="KAK0746938.1"/>
    </source>
</evidence>
<feature type="region of interest" description="Disordered" evidence="2">
    <location>
        <begin position="1"/>
        <end position="40"/>
    </location>
</feature>
<gene>
    <name evidence="3" type="ORF">B0T18DRAFT_429804</name>
</gene>
<evidence type="ECO:0000256" key="2">
    <source>
        <dbReference type="SAM" id="MobiDB-lite"/>
    </source>
</evidence>
<comment type="caution">
    <text evidence="3">The sequence shown here is derived from an EMBL/GenBank/DDBJ whole genome shotgun (WGS) entry which is preliminary data.</text>
</comment>
<organism evidence="3 4">
    <name type="scientific">Schizothecium vesticola</name>
    <dbReference type="NCBI Taxonomy" id="314040"/>
    <lineage>
        <taxon>Eukaryota</taxon>
        <taxon>Fungi</taxon>
        <taxon>Dikarya</taxon>
        <taxon>Ascomycota</taxon>
        <taxon>Pezizomycotina</taxon>
        <taxon>Sordariomycetes</taxon>
        <taxon>Sordariomycetidae</taxon>
        <taxon>Sordariales</taxon>
        <taxon>Schizotheciaceae</taxon>
        <taxon>Schizothecium</taxon>
    </lineage>
</organism>